<dbReference type="InterPro" id="IPR009776">
    <property type="entry name" value="Spore_0_M"/>
</dbReference>
<dbReference type="PANTHER" id="PTHR40053:SF1">
    <property type="entry name" value="SPORULATION-CONTROL PROTEIN SPO0M"/>
    <property type="match status" value="1"/>
</dbReference>
<dbReference type="Proteomes" id="UP001500683">
    <property type="component" value="Unassembled WGS sequence"/>
</dbReference>
<name>A0ABP7V1F5_9ACTN</name>
<proteinExistence type="predicted"/>
<gene>
    <name evidence="1" type="ORF">GCM10022214_06760</name>
</gene>
<evidence type="ECO:0008006" key="3">
    <source>
        <dbReference type="Google" id="ProtNLM"/>
    </source>
</evidence>
<organism evidence="1 2">
    <name type="scientific">Actinomadura miaoliensis</name>
    <dbReference type="NCBI Taxonomy" id="430685"/>
    <lineage>
        <taxon>Bacteria</taxon>
        <taxon>Bacillati</taxon>
        <taxon>Actinomycetota</taxon>
        <taxon>Actinomycetes</taxon>
        <taxon>Streptosporangiales</taxon>
        <taxon>Thermomonosporaceae</taxon>
        <taxon>Actinomadura</taxon>
    </lineage>
</organism>
<keyword evidence="2" id="KW-1185">Reference proteome</keyword>
<accession>A0ABP7V1F5</accession>
<comment type="caution">
    <text evidence="1">The sequence shown here is derived from an EMBL/GenBank/DDBJ whole genome shotgun (WGS) entry which is preliminary data.</text>
</comment>
<evidence type="ECO:0000313" key="1">
    <source>
        <dbReference type="EMBL" id="GAA4057451.1"/>
    </source>
</evidence>
<dbReference type="RefSeq" id="WP_344940343.1">
    <property type="nucleotide sequence ID" value="NZ_BAAAZG010000001.1"/>
</dbReference>
<dbReference type="PANTHER" id="PTHR40053">
    <property type="entry name" value="SPORULATION-CONTROL PROTEIN SPO0M"/>
    <property type="match status" value="1"/>
</dbReference>
<dbReference type="Pfam" id="PF07070">
    <property type="entry name" value="Spo0M"/>
    <property type="match status" value="1"/>
</dbReference>
<reference evidence="2" key="1">
    <citation type="journal article" date="2019" name="Int. J. Syst. Evol. Microbiol.">
        <title>The Global Catalogue of Microorganisms (GCM) 10K type strain sequencing project: providing services to taxonomists for standard genome sequencing and annotation.</title>
        <authorList>
            <consortium name="The Broad Institute Genomics Platform"/>
            <consortium name="The Broad Institute Genome Sequencing Center for Infectious Disease"/>
            <person name="Wu L."/>
            <person name="Ma J."/>
        </authorList>
    </citation>
    <scope>NUCLEOTIDE SEQUENCE [LARGE SCALE GENOMIC DNA]</scope>
    <source>
        <strain evidence="2">JCM 16702</strain>
    </source>
</reference>
<protein>
    <recommendedName>
        <fullName evidence="3">Sporulation protein</fullName>
    </recommendedName>
</protein>
<dbReference type="EMBL" id="BAAAZG010000001">
    <property type="protein sequence ID" value="GAA4057451.1"/>
    <property type="molecule type" value="Genomic_DNA"/>
</dbReference>
<evidence type="ECO:0000313" key="2">
    <source>
        <dbReference type="Proteomes" id="UP001500683"/>
    </source>
</evidence>
<sequence length="386" mass="41150">MVFKRLLGAFGVGGPSVETVLHGGHGRPGGHLPGEVTIQGGDHDVHVQQVVLSLVTHVEYEHGDHEGTAGVEFYRGAIAGGFHLGAGQYHTIPFQMPLPWELPLTEVYGQHLHGMAMGVRTELEISGAMDSGDLDPVSIGPLPSQQRVLDAFAALGFQFKSADVEQGHIAGVHQELPFYQEIEFYAPPQYGGQINEVELTFVASPHGLAVVLEADRRGNIFAEGDDVFGRFHVSHDEALHMAWEQELENWLRAVAGHLHGGHGGFGHGGYGHGGYGHGGYAPVAHHDAHHGHHESHGHGGPGWGGVAAGAAGGLAAGFVAGAVVNELLDDDDDDEDGGDDAFAESMVEAQQQAVQDAYQQAAYEAAYEQAYEDAYEEAMETFEDEE</sequence>